<dbReference type="Proteomes" id="UP000008363">
    <property type="component" value="Unassembled WGS sequence"/>
</dbReference>
<name>K6W7J8_9ACTN</name>
<feature type="domain" description="Mycothiol-dependent maleylpyruvate isomerase metal-binding" evidence="1">
    <location>
        <begin position="16"/>
        <end position="154"/>
    </location>
</feature>
<accession>K6W7J8</accession>
<dbReference type="STRING" id="1108045.GORHZ_009_00070"/>
<dbReference type="Gene3D" id="1.20.120.450">
    <property type="entry name" value="dinb family like domain"/>
    <property type="match status" value="1"/>
</dbReference>
<dbReference type="InterPro" id="IPR034660">
    <property type="entry name" value="DinB/YfiT-like"/>
</dbReference>
<dbReference type="OrthoDB" id="3292744at2"/>
<evidence type="ECO:0000313" key="3">
    <source>
        <dbReference type="Proteomes" id="UP000008363"/>
    </source>
</evidence>
<gene>
    <name evidence="2" type="ORF">GORHZ_009_00070</name>
</gene>
<evidence type="ECO:0000259" key="1">
    <source>
        <dbReference type="Pfam" id="PF11716"/>
    </source>
</evidence>
<dbReference type="EMBL" id="BAHC01000009">
    <property type="protein sequence ID" value="GAB88192.1"/>
    <property type="molecule type" value="Genomic_DNA"/>
</dbReference>
<protein>
    <recommendedName>
        <fullName evidence="1">Mycothiol-dependent maleylpyruvate isomerase metal-binding domain-containing protein</fullName>
    </recommendedName>
</protein>
<dbReference type="SUPFAM" id="SSF109854">
    <property type="entry name" value="DinB/YfiT-like putative metalloenzymes"/>
    <property type="match status" value="1"/>
</dbReference>
<dbReference type="NCBIfam" id="TIGR03083">
    <property type="entry name" value="maleylpyruvate isomerase family mycothiol-dependent enzyme"/>
    <property type="match status" value="1"/>
</dbReference>
<reference evidence="2 3" key="1">
    <citation type="submission" date="2012-08" db="EMBL/GenBank/DDBJ databases">
        <title>Whole genome shotgun sequence of Gordonia rhizosphera NBRC 16068.</title>
        <authorList>
            <person name="Takarada H."/>
            <person name="Isaki S."/>
            <person name="Hosoyama A."/>
            <person name="Tsuchikane K."/>
            <person name="Katsumata H."/>
            <person name="Baba S."/>
            <person name="Ohji S."/>
            <person name="Yamazaki S."/>
            <person name="Fujita N."/>
        </authorList>
    </citation>
    <scope>NUCLEOTIDE SEQUENCE [LARGE SCALE GENOMIC DNA]</scope>
    <source>
        <strain evidence="2 3">NBRC 16068</strain>
    </source>
</reference>
<dbReference type="RefSeq" id="WP_006329289.1">
    <property type="nucleotide sequence ID" value="NZ_BAHC01000009.1"/>
</dbReference>
<dbReference type="AlphaFoldDB" id="K6W7J8"/>
<dbReference type="InterPro" id="IPR017517">
    <property type="entry name" value="Maleyloyr_isom"/>
</dbReference>
<organism evidence="2 3">
    <name type="scientific">Gordonia rhizosphera NBRC 16068</name>
    <dbReference type="NCBI Taxonomy" id="1108045"/>
    <lineage>
        <taxon>Bacteria</taxon>
        <taxon>Bacillati</taxon>
        <taxon>Actinomycetota</taxon>
        <taxon>Actinomycetes</taxon>
        <taxon>Mycobacteriales</taxon>
        <taxon>Gordoniaceae</taxon>
        <taxon>Gordonia</taxon>
    </lineage>
</organism>
<sequence length="205" mass="21286">MGNSNGIDERRVFETAAGHFVDMVHGIAADQWDRPGLGDWSVRALVGHTGRALSTVADYIDRPADDQRIRDAADYYLTAAAGADPEAVRARGEQAGQALGDDPVSVVVAARDRALAALARVDNPLIQTVVGGMYLLDYLPSRTTELAVHGMDVARATGQDVAVPAEVVEVATAVLGAAAARRGDGEAVLAALTGRSALPAGFTVV</sequence>
<proteinExistence type="predicted"/>
<keyword evidence="3" id="KW-1185">Reference proteome</keyword>
<comment type="caution">
    <text evidence="2">The sequence shown here is derived from an EMBL/GenBank/DDBJ whole genome shotgun (WGS) entry which is preliminary data.</text>
</comment>
<dbReference type="GO" id="GO:0046872">
    <property type="term" value="F:metal ion binding"/>
    <property type="evidence" value="ECO:0007669"/>
    <property type="project" value="InterPro"/>
</dbReference>
<evidence type="ECO:0000313" key="2">
    <source>
        <dbReference type="EMBL" id="GAB88192.1"/>
    </source>
</evidence>
<dbReference type="eggNOG" id="ENOG5030GDY">
    <property type="taxonomic scope" value="Bacteria"/>
</dbReference>
<dbReference type="InterPro" id="IPR024344">
    <property type="entry name" value="MDMPI_metal-binding"/>
</dbReference>
<dbReference type="Pfam" id="PF11716">
    <property type="entry name" value="MDMPI_N"/>
    <property type="match status" value="1"/>
</dbReference>